<organism evidence="1 2">
    <name type="scientific">Prunus dulcis</name>
    <name type="common">Almond</name>
    <name type="synonym">Amygdalus dulcis</name>
    <dbReference type="NCBI Taxonomy" id="3755"/>
    <lineage>
        <taxon>Eukaryota</taxon>
        <taxon>Viridiplantae</taxon>
        <taxon>Streptophyta</taxon>
        <taxon>Embryophyta</taxon>
        <taxon>Tracheophyta</taxon>
        <taxon>Spermatophyta</taxon>
        <taxon>Magnoliopsida</taxon>
        <taxon>eudicotyledons</taxon>
        <taxon>Gunneridae</taxon>
        <taxon>Pentapetalae</taxon>
        <taxon>rosids</taxon>
        <taxon>fabids</taxon>
        <taxon>Rosales</taxon>
        <taxon>Rosaceae</taxon>
        <taxon>Amygdaloideae</taxon>
        <taxon>Amygdaleae</taxon>
        <taxon>Prunus</taxon>
    </lineage>
</organism>
<dbReference type="AlphaFoldDB" id="A0AAD4V2T7"/>
<protein>
    <submittedName>
        <fullName evidence="1">Uncharacterized protein</fullName>
    </submittedName>
</protein>
<reference evidence="1 2" key="1">
    <citation type="journal article" date="2022" name="G3 (Bethesda)">
        <title>Whole-genome sequence and methylome profiling of the almond [Prunus dulcis (Mill.) D.A. Webb] cultivar 'Nonpareil'.</title>
        <authorList>
            <person name="D'Amico-Willman K.M."/>
            <person name="Ouma W.Z."/>
            <person name="Meulia T."/>
            <person name="Sideli G.M."/>
            <person name="Gradziel T.M."/>
            <person name="Fresnedo-Ramirez J."/>
        </authorList>
    </citation>
    <scope>NUCLEOTIDE SEQUENCE [LARGE SCALE GENOMIC DNA]</scope>
    <source>
        <strain evidence="1">Clone GOH B32 T37-40</strain>
    </source>
</reference>
<evidence type="ECO:0000313" key="2">
    <source>
        <dbReference type="Proteomes" id="UP001054821"/>
    </source>
</evidence>
<sequence length="121" mass="13886">MSQTTGSVNGGFCVPVFLGMSFDRCFYHDFRLPSCCCLLFDSASDPTEKASVQPNGRRVRFRESRSRLRILNVVPPKRALTVFERWKLSRMHLLFVELPLSVVKLGREDIFVLLHLCHVLS</sequence>
<keyword evidence="2" id="KW-1185">Reference proteome</keyword>
<name>A0AAD4V2T7_PRUDU</name>
<accession>A0AAD4V2T7</accession>
<proteinExistence type="predicted"/>
<dbReference type="EMBL" id="JAJFAZ020000007">
    <property type="protein sequence ID" value="KAI5316873.1"/>
    <property type="molecule type" value="Genomic_DNA"/>
</dbReference>
<gene>
    <name evidence="1" type="ORF">L3X38_036580</name>
</gene>
<comment type="caution">
    <text evidence="1">The sequence shown here is derived from an EMBL/GenBank/DDBJ whole genome shotgun (WGS) entry which is preliminary data.</text>
</comment>
<dbReference type="Proteomes" id="UP001054821">
    <property type="component" value="Chromosome 7"/>
</dbReference>
<evidence type="ECO:0000313" key="1">
    <source>
        <dbReference type="EMBL" id="KAI5316873.1"/>
    </source>
</evidence>